<dbReference type="InterPro" id="IPR000182">
    <property type="entry name" value="GNAT_dom"/>
</dbReference>
<dbReference type="Gene3D" id="3.40.630.30">
    <property type="match status" value="1"/>
</dbReference>
<name>A0A4P6M0N5_9FIRM</name>
<dbReference type="AlphaFoldDB" id="A0A4P6M0N5"/>
<sequence>MMEKAVLETKRLMLRKMCREDQDSLNKMLQDPEVMYAYAHAFSDREAKEWLERQLDRYRQYGIGLWAVILKETGEFIGQCGLTMQDCRGEQVLEVGYLFCKEFWHQGYAAEAAAACRDYAFEILNAGEVYSIIRDNNTASRNVAKRNGMKIRGSFVKHYYGIDMPHDLFCITREEFEAMEK</sequence>
<dbReference type="Pfam" id="PF13302">
    <property type="entry name" value="Acetyltransf_3"/>
    <property type="match status" value="1"/>
</dbReference>
<dbReference type="InterPro" id="IPR051531">
    <property type="entry name" value="N-acetyltransferase"/>
</dbReference>
<proteinExistence type="predicted"/>
<evidence type="ECO:0000259" key="1">
    <source>
        <dbReference type="PROSITE" id="PS51186"/>
    </source>
</evidence>
<evidence type="ECO:0000313" key="3">
    <source>
        <dbReference type="Proteomes" id="UP000289794"/>
    </source>
</evidence>
<dbReference type="PROSITE" id="PS51186">
    <property type="entry name" value="GNAT"/>
    <property type="match status" value="1"/>
</dbReference>
<dbReference type="PANTHER" id="PTHR43792:SF1">
    <property type="entry name" value="N-ACETYLTRANSFERASE DOMAIN-CONTAINING PROTEIN"/>
    <property type="match status" value="1"/>
</dbReference>
<dbReference type="Proteomes" id="UP000289794">
    <property type="component" value="Chromosome"/>
</dbReference>
<protein>
    <recommendedName>
        <fullName evidence="1">N-acetyltransferase domain-containing protein</fullName>
    </recommendedName>
</protein>
<reference evidence="2 3" key="1">
    <citation type="submission" date="2019-01" db="EMBL/GenBank/DDBJ databases">
        <title>PMF-metabolizing Aryl O-demethylase.</title>
        <authorList>
            <person name="Kim M."/>
        </authorList>
    </citation>
    <scope>NUCLEOTIDE SEQUENCE [LARGE SCALE GENOMIC DNA]</scope>
    <source>
        <strain evidence="2 3">PMF1</strain>
    </source>
</reference>
<dbReference type="KEGG" id="bpro:PMF13cell1_02522"/>
<dbReference type="PANTHER" id="PTHR43792">
    <property type="entry name" value="GNAT FAMILY, PUTATIVE (AFU_ORTHOLOGUE AFUA_3G00765)-RELATED-RELATED"/>
    <property type="match status" value="1"/>
</dbReference>
<dbReference type="EMBL" id="CP035945">
    <property type="protein sequence ID" value="QBE96973.1"/>
    <property type="molecule type" value="Genomic_DNA"/>
</dbReference>
<accession>A0A4P6M0N5</accession>
<gene>
    <name evidence="2" type="ORF">PMF13cell1_02522</name>
</gene>
<dbReference type="GO" id="GO:0016747">
    <property type="term" value="F:acyltransferase activity, transferring groups other than amino-acyl groups"/>
    <property type="evidence" value="ECO:0007669"/>
    <property type="project" value="InterPro"/>
</dbReference>
<organism evidence="2 3">
    <name type="scientific">Blautia producta</name>
    <dbReference type="NCBI Taxonomy" id="33035"/>
    <lineage>
        <taxon>Bacteria</taxon>
        <taxon>Bacillati</taxon>
        <taxon>Bacillota</taxon>
        <taxon>Clostridia</taxon>
        <taxon>Lachnospirales</taxon>
        <taxon>Lachnospiraceae</taxon>
        <taxon>Blautia</taxon>
    </lineage>
</organism>
<dbReference type="SUPFAM" id="SSF55729">
    <property type="entry name" value="Acyl-CoA N-acyltransferases (Nat)"/>
    <property type="match status" value="1"/>
</dbReference>
<dbReference type="InterPro" id="IPR016181">
    <property type="entry name" value="Acyl_CoA_acyltransferase"/>
</dbReference>
<evidence type="ECO:0000313" key="2">
    <source>
        <dbReference type="EMBL" id="QBE96973.1"/>
    </source>
</evidence>
<feature type="domain" description="N-acetyltransferase" evidence="1">
    <location>
        <begin position="12"/>
        <end position="171"/>
    </location>
</feature>